<reference evidence="6" key="2">
    <citation type="submission" date="2025-04" db="UniProtKB">
        <authorList>
            <consortium name="RefSeq"/>
        </authorList>
    </citation>
    <scope>IDENTIFICATION</scope>
</reference>
<dbReference type="OMA" id="VVTWRGH"/>
<keyword evidence="2" id="KW-0694">RNA-binding</keyword>
<dbReference type="RefSeq" id="XP_016984426.1">
    <property type="nucleotide sequence ID" value="XM_017128937.1"/>
</dbReference>
<dbReference type="EC" id="3.6.1.-" evidence="2"/>
<keyword evidence="2" id="KW-0539">Nucleus</keyword>
<dbReference type="GO" id="GO:0005829">
    <property type="term" value="C:cytosol"/>
    <property type="evidence" value="ECO:0007669"/>
    <property type="project" value="TreeGrafter"/>
</dbReference>
<dbReference type="GO" id="GO:0005634">
    <property type="term" value="C:nucleus"/>
    <property type="evidence" value="ECO:0007669"/>
    <property type="project" value="UniProtKB-SubCell"/>
</dbReference>
<keyword evidence="2" id="KW-0378">Hydrolase</keyword>
<keyword evidence="2" id="KW-0479">Metal-binding</keyword>
<evidence type="ECO:0000256" key="2">
    <source>
        <dbReference type="RuleBase" id="RU367113"/>
    </source>
</evidence>
<keyword evidence="2" id="KW-0547">Nucleotide-binding</keyword>
<dbReference type="AlphaFoldDB" id="A0A6P4FFX7"/>
<evidence type="ECO:0000259" key="3">
    <source>
        <dbReference type="Pfam" id="PF08652"/>
    </source>
</evidence>
<dbReference type="CTD" id="10743"/>
<comment type="function">
    <text evidence="2">Decapping enzyme for NAD-capped RNAs: specifically hydrolyzes the nicotinamide adenine dinucleotide (NAD) cap from a subset of RNAs by removing the entire NAD moiety from the 5'-end of an NAD-capped RNA.</text>
</comment>
<dbReference type="Proteomes" id="UP001652680">
    <property type="component" value="Unassembled WGS sequence"/>
</dbReference>
<dbReference type="PANTHER" id="PTHR12395:SF9">
    <property type="entry name" value="DECAPPING AND EXORIBONUCLEASE PROTEIN"/>
    <property type="match status" value="1"/>
</dbReference>
<evidence type="ECO:0000313" key="6">
    <source>
        <dbReference type="RefSeq" id="XP_016984426.1"/>
    </source>
</evidence>
<dbReference type="Pfam" id="PF08652">
    <property type="entry name" value="RAI1"/>
    <property type="match status" value="1"/>
</dbReference>
<dbReference type="OrthoDB" id="5853397at2759"/>
<dbReference type="GO" id="GO:0004518">
    <property type="term" value="F:nuclease activity"/>
    <property type="evidence" value="ECO:0007669"/>
    <property type="project" value="UniProtKB-KW"/>
</dbReference>
<evidence type="ECO:0000313" key="5">
    <source>
        <dbReference type="Proteomes" id="UP001652680"/>
    </source>
</evidence>
<gene>
    <name evidence="6" type="primary">LOC108048355</name>
    <name evidence="4" type="synonym">108048355</name>
</gene>
<keyword evidence="2" id="KW-0540">Nuclease</keyword>
<comment type="subcellular location">
    <subcellularLocation>
        <location evidence="2">Nucleus</location>
    </subcellularLocation>
</comment>
<reference evidence="5" key="1">
    <citation type="journal article" date="2021" name="Elife">
        <title>Highly contiguous assemblies of 101 drosophilid genomes.</title>
        <authorList>
            <person name="Kim B.Y."/>
            <person name="Wang J.R."/>
            <person name="Miller D.E."/>
            <person name="Barmina O."/>
            <person name="Delaney E."/>
            <person name="Thompson A."/>
            <person name="Comeault A.A."/>
            <person name="Peede D."/>
            <person name="D'Agostino E.R."/>
            <person name="Pelaez J."/>
            <person name="Aguilar J.M."/>
            <person name="Haji D."/>
            <person name="Matsunaga T."/>
            <person name="Armstrong E.E."/>
            <person name="Zych M."/>
            <person name="Ogawa Y."/>
            <person name="Stamenkovic-Radak M."/>
            <person name="Jelic M."/>
            <person name="Veselinovic M.S."/>
            <person name="Tanaskovic M."/>
            <person name="Eric P."/>
            <person name="Gao J.J."/>
            <person name="Katoh T.K."/>
            <person name="Toda M.J."/>
            <person name="Watabe H."/>
            <person name="Watada M."/>
            <person name="Davis J.S."/>
            <person name="Moyle L.C."/>
            <person name="Manoli G."/>
            <person name="Bertolini E."/>
            <person name="Kostal V."/>
            <person name="Hawley R.S."/>
            <person name="Takahashi A."/>
            <person name="Jones C.D."/>
            <person name="Price D.K."/>
            <person name="Whiteman N."/>
            <person name="Kopp A."/>
            <person name="Matute D.R."/>
            <person name="Petrov D.A."/>
        </authorList>
    </citation>
    <scope>NUCLEOTIDE SEQUENCE [LARGE SCALE GENOMIC DNA]</scope>
</reference>
<dbReference type="GO" id="GO:0000956">
    <property type="term" value="P:nuclear-transcribed mRNA catabolic process"/>
    <property type="evidence" value="ECO:0007669"/>
    <property type="project" value="TreeGrafter"/>
</dbReference>
<comment type="cofactor">
    <cofactor evidence="2">
        <name>a divalent metal cation</name>
        <dbReference type="ChEBI" id="CHEBI:60240"/>
    </cofactor>
</comment>
<accession>A0A6P4FFX7</accession>
<organism evidence="6">
    <name type="scientific">Drosophila rhopaloa</name>
    <name type="common">Fruit fly</name>
    <dbReference type="NCBI Taxonomy" id="1041015"/>
    <lineage>
        <taxon>Eukaryota</taxon>
        <taxon>Metazoa</taxon>
        <taxon>Ecdysozoa</taxon>
        <taxon>Arthropoda</taxon>
        <taxon>Hexapoda</taxon>
        <taxon>Insecta</taxon>
        <taxon>Pterygota</taxon>
        <taxon>Neoptera</taxon>
        <taxon>Endopterygota</taxon>
        <taxon>Diptera</taxon>
        <taxon>Brachycera</taxon>
        <taxon>Muscomorpha</taxon>
        <taxon>Ephydroidea</taxon>
        <taxon>Drosophilidae</taxon>
        <taxon>Drosophila</taxon>
        <taxon>Sophophora</taxon>
    </lineage>
</organism>
<protein>
    <recommendedName>
        <fullName evidence="2">Decapping nuclease</fullName>
        <ecNumber evidence="2">3.6.1.-</ecNumber>
    </recommendedName>
</protein>
<dbReference type="InterPro" id="IPR013961">
    <property type="entry name" value="RAI1"/>
</dbReference>
<dbReference type="EnsemblMetazoa" id="XM_017128937.1">
    <property type="protein sequence ID" value="XP_016984426.1"/>
    <property type="gene ID" value="LOC108048355"/>
</dbReference>
<proteinExistence type="inferred from homology"/>
<keyword evidence="5" id="KW-1185">Reference proteome</keyword>
<reference evidence="4" key="3">
    <citation type="submission" date="2025-05" db="UniProtKB">
        <authorList>
            <consortium name="EnsemblMetazoa"/>
        </authorList>
    </citation>
    <scope>IDENTIFICATION</scope>
</reference>
<name>A0A6P4FFX7_DRORH</name>
<dbReference type="GO" id="GO:0110155">
    <property type="term" value="P:NAD-cap decapping"/>
    <property type="evidence" value="ECO:0007669"/>
    <property type="project" value="TreeGrafter"/>
</dbReference>
<dbReference type="GO" id="GO:0034353">
    <property type="term" value="F:mRNA 5'-diphosphatase activity"/>
    <property type="evidence" value="ECO:0007669"/>
    <property type="project" value="TreeGrafter"/>
</dbReference>
<sequence>MAHNTGLINLPWQQHRHGARYDRPFPAISRPECIGVCSIDARRDYVDDASGASYLVDPPWPRLPIDLNAGIEDVIRKPTDHQKKDLEFVLLYIQQHKKQLLRPLVSDPGRMGLQTDFVTLRGILRQIMCMQYEWKCGFRLKATLLNGSIYIAKEDTEEQRLENENMTEAQLNMCSWGFKFEQCITSAQPHGKPVTNVPVNEAEEFMGMFRGQLAGMKLLYGAEMDCVVSQEPVDFKDPAVLDSLEFIELKTTAYNMNRNQLRSFDNYKSANWWSQSFLVGIKRILAGLRDANGMVQKIEEFDVRALARNKPWNPSAMAWFLEQFLRKLKELLVAIDDPFAVVQVNFRERRAYYEVLRGPEHQILPDWYRNILKTG</sequence>
<evidence type="ECO:0000313" key="4">
    <source>
        <dbReference type="EnsemblMetazoa" id="XP_016984426.1"/>
    </source>
</evidence>
<dbReference type="InterPro" id="IPR039039">
    <property type="entry name" value="RAI1-like_fam"/>
</dbReference>
<dbReference type="GO" id="GO:0046872">
    <property type="term" value="F:metal ion binding"/>
    <property type="evidence" value="ECO:0007669"/>
    <property type="project" value="UniProtKB-KW"/>
</dbReference>
<dbReference type="GO" id="GO:0000166">
    <property type="term" value="F:nucleotide binding"/>
    <property type="evidence" value="ECO:0007669"/>
    <property type="project" value="UniProtKB-KW"/>
</dbReference>
<feature type="domain" description="RAI1-like" evidence="3">
    <location>
        <begin position="30"/>
        <end position="369"/>
    </location>
</feature>
<evidence type="ECO:0000256" key="1">
    <source>
        <dbReference type="ARBA" id="ARBA00006562"/>
    </source>
</evidence>
<dbReference type="GO" id="GO:0003723">
    <property type="term" value="F:RNA binding"/>
    <property type="evidence" value="ECO:0007669"/>
    <property type="project" value="UniProtKB-KW"/>
</dbReference>
<dbReference type="GeneID" id="108048355"/>
<dbReference type="PANTHER" id="PTHR12395">
    <property type="entry name" value="DOM-3 RELATED"/>
    <property type="match status" value="1"/>
</dbReference>
<comment type="similarity">
    <text evidence="1 2">Belongs to the DXO/Dom3Z family.</text>
</comment>